<dbReference type="SUPFAM" id="SSF50447">
    <property type="entry name" value="Translation proteins"/>
    <property type="match status" value="1"/>
</dbReference>
<feature type="domain" description="Ribosome maturation factor RimM PRC barrel" evidence="8">
    <location>
        <begin position="130"/>
        <end position="200"/>
    </location>
</feature>
<evidence type="ECO:0000313" key="9">
    <source>
        <dbReference type="EMBL" id="SPE21645.1"/>
    </source>
</evidence>
<dbReference type="InterPro" id="IPR036976">
    <property type="entry name" value="RimM_N_sf"/>
</dbReference>
<evidence type="ECO:0000256" key="4">
    <source>
        <dbReference type="ARBA" id="ARBA00023186"/>
    </source>
</evidence>
<evidence type="ECO:0000313" key="10">
    <source>
        <dbReference type="Proteomes" id="UP000239735"/>
    </source>
</evidence>
<evidence type="ECO:0000259" key="7">
    <source>
        <dbReference type="Pfam" id="PF01782"/>
    </source>
</evidence>
<dbReference type="SUPFAM" id="SSF50346">
    <property type="entry name" value="PRC-barrel domain"/>
    <property type="match status" value="1"/>
</dbReference>
<reference evidence="10" key="1">
    <citation type="submission" date="2018-02" db="EMBL/GenBank/DDBJ databases">
        <authorList>
            <person name="Hausmann B."/>
        </authorList>
    </citation>
    <scope>NUCLEOTIDE SEQUENCE [LARGE SCALE GENOMIC DNA]</scope>
    <source>
        <strain evidence="10">Peat soil MAG SbA5</strain>
    </source>
</reference>
<keyword evidence="4 5" id="KW-0143">Chaperone</keyword>
<dbReference type="EMBL" id="OKRB01000089">
    <property type="protein sequence ID" value="SPE21645.1"/>
    <property type="molecule type" value="Genomic_DNA"/>
</dbReference>
<keyword evidence="2 5" id="KW-0690">Ribosome biogenesis</keyword>
<sequence>MTAPESPADWVWLARIRRPQGRKGEVFAELLTDFPDKFAERRRLWLIASDDLVRKAGAPGPSHSGTRDTEPVDPQTRPAELTHHWLHKGGIVLHFAGVDSISAAEALKGLIVAVPRAQRSALSEDETYISDLVGCTLVDVASRDPVPIGTIEEVDRTGGAAPLLVIRNPRGEILVPFAKSYLRRIDLNAKRVEMALPEGLADLNSSK</sequence>
<dbReference type="PANTHER" id="PTHR33692">
    <property type="entry name" value="RIBOSOME MATURATION FACTOR RIMM"/>
    <property type="match status" value="1"/>
</dbReference>
<dbReference type="InterPro" id="IPR009000">
    <property type="entry name" value="Transl_B-barrel_sf"/>
</dbReference>
<comment type="function">
    <text evidence="5">An accessory protein needed during the final step in the assembly of 30S ribosomal subunit, possibly for assembly of the head region. Essential for efficient processing of 16S rRNA. May be needed both before and after RbfA during the maturation of 16S rRNA. It has affinity for free ribosomal 30S subunits but not for 70S ribosomes.</text>
</comment>
<organism evidence="9 10">
    <name type="scientific">Candidatus Sulfuritelmatomonas gaucii</name>
    <dbReference type="NCBI Taxonomy" id="2043161"/>
    <lineage>
        <taxon>Bacteria</taxon>
        <taxon>Pseudomonadati</taxon>
        <taxon>Acidobacteriota</taxon>
        <taxon>Terriglobia</taxon>
        <taxon>Terriglobales</taxon>
        <taxon>Acidobacteriaceae</taxon>
        <taxon>Candidatus Sulfuritelmatomonas</taxon>
    </lineage>
</organism>
<dbReference type="InterPro" id="IPR056792">
    <property type="entry name" value="PRC_RimM"/>
</dbReference>
<dbReference type="InterPro" id="IPR011961">
    <property type="entry name" value="RimM"/>
</dbReference>
<dbReference type="Proteomes" id="UP000239735">
    <property type="component" value="Unassembled WGS sequence"/>
</dbReference>
<dbReference type="GO" id="GO:0005737">
    <property type="term" value="C:cytoplasm"/>
    <property type="evidence" value="ECO:0007669"/>
    <property type="project" value="UniProtKB-SubCell"/>
</dbReference>
<feature type="region of interest" description="Disordered" evidence="6">
    <location>
        <begin position="56"/>
        <end position="76"/>
    </location>
</feature>
<evidence type="ECO:0000256" key="1">
    <source>
        <dbReference type="ARBA" id="ARBA00022490"/>
    </source>
</evidence>
<comment type="subcellular location">
    <subcellularLocation>
        <location evidence="5">Cytoplasm</location>
    </subcellularLocation>
</comment>
<dbReference type="Gene3D" id="2.40.30.60">
    <property type="entry name" value="RimM"/>
    <property type="match status" value="1"/>
</dbReference>
<accession>A0A2N9LF41</accession>
<comment type="domain">
    <text evidence="5">The PRC barrel domain binds ribosomal protein uS19.</text>
</comment>
<dbReference type="GO" id="GO:0006364">
    <property type="term" value="P:rRNA processing"/>
    <property type="evidence" value="ECO:0007669"/>
    <property type="project" value="UniProtKB-UniRule"/>
</dbReference>
<keyword evidence="1 5" id="KW-0963">Cytoplasm</keyword>
<evidence type="ECO:0000256" key="2">
    <source>
        <dbReference type="ARBA" id="ARBA00022517"/>
    </source>
</evidence>
<evidence type="ECO:0000256" key="6">
    <source>
        <dbReference type="SAM" id="MobiDB-lite"/>
    </source>
</evidence>
<feature type="domain" description="RimM N-terminal" evidence="7">
    <location>
        <begin position="13"/>
        <end position="118"/>
    </location>
</feature>
<dbReference type="Pfam" id="PF01782">
    <property type="entry name" value="RimM"/>
    <property type="match status" value="1"/>
</dbReference>
<evidence type="ECO:0000256" key="3">
    <source>
        <dbReference type="ARBA" id="ARBA00022552"/>
    </source>
</evidence>
<comment type="similarity">
    <text evidence="5">Belongs to the RimM family.</text>
</comment>
<evidence type="ECO:0000259" key="8">
    <source>
        <dbReference type="Pfam" id="PF24986"/>
    </source>
</evidence>
<dbReference type="AlphaFoldDB" id="A0A2N9LF41"/>
<name>A0A2N9LF41_9BACT</name>
<gene>
    <name evidence="5 9" type="primary">rimM</name>
    <name evidence="9" type="ORF">SBA5_320017</name>
</gene>
<dbReference type="PANTHER" id="PTHR33692:SF1">
    <property type="entry name" value="RIBOSOME MATURATION FACTOR RIMM"/>
    <property type="match status" value="1"/>
</dbReference>
<dbReference type="NCBIfam" id="TIGR02273">
    <property type="entry name" value="16S_RimM"/>
    <property type="match status" value="1"/>
</dbReference>
<dbReference type="GO" id="GO:0043022">
    <property type="term" value="F:ribosome binding"/>
    <property type="evidence" value="ECO:0007669"/>
    <property type="project" value="InterPro"/>
</dbReference>
<protein>
    <recommendedName>
        <fullName evidence="5">Ribosome maturation factor RimM</fullName>
    </recommendedName>
</protein>
<dbReference type="InterPro" id="IPR002676">
    <property type="entry name" value="RimM_N"/>
</dbReference>
<dbReference type="Gene3D" id="2.30.30.240">
    <property type="entry name" value="PRC-barrel domain"/>
    <property type="match status" value="1"/>
</dbReference>
<dbReference type="InterPro" id="IPR011033">
    <property type="entry name" value="PRC_barrel-like_sf"/>
</dbReference>
<dbReference type="OrthoDB" id="9810331at2"/>
<dbReference type="GO" id="GO:0042274">
    <property type="term" value="P:ribosomal small subunit biogenesis"/>
    <property type="evidence" value="ECO:0007669"/>
    <property type="project" value="UniProtKB-UniRule"/>
</dbReference>
<proteinExistence type="inferred from homology"/>
<comment type="subunit">
    <text evidence="5">Binds ribosomal protein uS19.</text>
</comment>
<dbReference type="GO" id="GO:0005840">
    <property type="term" value="C:ribosome"/>
    <property type="evidence" value="ECO:0007669"/>
    <property type="project" value="InterPro"/>
</dbReference>
<dbReference type="HAMAP" id="MF_00014">
    <property type="entry name" value="Ribosome_mat_RimM"/>
    <property type="match status" value="1"/>
</dbReference>
<evidence type="ECO:0000256" key="5">
    <source>
        <dbReference type="HAMAP-Rule" id="MF_00014"/>
    </source>
</evidence>
<dbReference type="Pfam" id="PF24986">
    <property type="entry name" value="PRC_RimM"/>
    <property type="match status" value="1"/>
</dbReference>
<keyword evidence="3 5" id="KW-0698">rRNA processing</keyword>